<evidence type="ECO:0000313" key="2">
    <source>
        <dbReference type="EMBL" id="ESN92623.1"/>
    </source>
</evidence>
<organism evidence="3 4">
    <name type="scientific">Helobdella robusta</name>
    <name type="common">Californian leech</name>
    <dbReference type="NCBI Taxonomy" id="6412"/>
    <lineage>
        <taxon>Eukaryota</taxon>
        <taxon>Metazoa</taxon>
        <taxon>Spiralia</taxon>
        <taxon>Lophotrochozoa</taxon>
        <taxon>Annelida</taxon>
        <taxon>Clitellata</taxon>
        <taxon>Hirudinea</taxon>
        <taxon>Rhynchobdellida</taxon>
        <taxon>Glossiphoniidae</taxon>
        <taxon>Helobdella</taxon>
    </lineage>
</organism>
<dbReference type="OMA" id="INADAHQ"/>
<accession>T1EVQ8</accession>
<dbReference type="HOGENOM" id="CLU_575201_0_0_1"/>
<dbReference type="EMBL" id="AMQM01001769">
    <property type="status" value="NOT_ANNOTATED_CDS"/>
    <property type="molecule type" value="Genomic_DNA"/>
</dbReference>
<dbReference type="EMBL" id="KB097639">
    <property type="protein sequence ID" value="ESN92623.1"/>
    <property type="molecule type" value="Genomic_DNA"/>
</dbReference>
<dbReference type="Proteomes" id="UP000015101">
    <property type="component" value="Unassembled WGS sequence"/>
</dbReference>
<keyword evidence="4" id="KW-1185">Reference proteome</keyword>
<proteinExistence type="predicted"/>
<dbReference type="AlphaFoldDB" id="T1EVQ8"/>
<dbReference type="CTD" id="20200658"/>
<reference evidence="3" key="3">
    <citation type="submission" date="2015-06" db="UniProtKB">
        <authorList>
            <consortium name="EnsemblMetazoa"/>
        </authorList>
    </citation>
    <scope>IDENTIFICATION</scope>
</reference>
<dbReference type="RefSeq" id="XP_009028943.1">
    <property type="nucleotide sequence ID" value="XM_009030695.1"/>
</dbReference>
<evidence type="ECO:0000313" key="4">
    <source>
        <dbReference type="Proteomes" id="UP000015101"/>
    </source>
</evidence>
<dbReference type="InParanoid" id="T1EVQ8"/>
<reference evidence="2 4" key="2">
    <citation type="journal article" date="2013" name="Nature">
        <title>Insights into bilaterian evolution from three spiralian genomes.</title>
        <authorList>
            <person name="Simakov O."/>
            <person name="Marletaz F."/>
            <person name="Cho S.J."/>
            <person name="Edsinger-Gonzales E."/>
            <person name="Havlak P."/>
            <person name="Hellsten U."/>
            <person name="Kuo D.H."/>
            <person name="Larsson T."/>
            <person name="Lv J."/>
            <person name="Arendt D."/>
            <person name="Savage R."/>
            <person name="Osoegawa K."/>
            <person name="de Jong P."/>
            <person name="Grimwood J."/>
            <person name="Chapman J.A."/>
            <person name="Shapiro H."/>
            <person name="Aerts A."/>
            <person name="Otillar R.P."/>
            <person name="Terry A.Y."/>
            <person name="Boore J.L."/>
            <person name="Grigoriev I.V."/>
            <person name="Lindberg D.R."/>
            <person name="Seaver E.C."/>
            <person name="Weisblat D.A."/>
            <person name="Putnam N.H."/>
            <person name="Rokhsar D.S."/>
        </authorList>
    </citation>
    <scope>NUCLEOTIDE SEQUENCE</scope>
</reference>
<feature type="compositionally biased region" description="Low complexity" evidence="1">
    <location>
        <begin position="133"/>
        <end position="142"/>
    </location>
</feature>
<dbReference type="GeneID" id="20200658"/>
<name>T1EVQ8_HELRO</name>
<feature type="region of interest" description="Disordered" evidence="1">
    <location>
        <begin position="48"/>
        <end position="77"/>
    </location>
</feature>
<evidence type="ECO:0000313" key="3">
    <source>
        <dbReference type="EnsemblMetazoa" id="HelroP164699"/>
    </source>
</evidence>
<sequence>MTDTPNFFSRIRPEGSIYAQRNKQTGNWFRHDDNDDLDLSNCLTVRSVSNTPRIMSSRQQNNRDHHHHHQQQQQSINADAHQNTRKQFNLADQSTNWYNHEKNKNYRPPLNVRLRSDDAKTIKQKQETQSYTSSNHNNNNNSNIVNIDAIGSDNIIFSRSGINRNQVELNSNKIRGKHQTPNWFTHPENGELNEEGKQDGDEEGELDKPLKTRLTNGDALAYKERNVNGYAGDYMVQDENFAENDNVETTDWRPESRVGAHPRAESDVWFLHEEQSDHRPPTAARPLRCPSRVARETYERSQGREMLKIFQHCTSTDSSNKSENLSIPDDATSNVERVENPVQHKHNDGRPYMNEAHRRNVVGSMKSVLNQNENDSYVDKPHFQRAVKPEGVAISEKNRRGVMDECMKGYLDNAPAKQIHKTANVSEDFLKMQKGQNMALALVGDLPAANKFQALRTIKPEGLANAKRNQGSIKNVFNNLTASQNNLDDDKQVGQQRLKSREAKAIAKRYHYGSMKSLLR</sequence>
<reference evidence="4" key="1">
    <citation type="submission" date="2012-12" db="EMBL/GenBank/DDBJ databases">
        <authorList>
            <person name="Hellsten U."/>
            <person name="Grimwood J."/>
            <person name="Chapman J.A."/>
            <person name="Shapiro H."/>
            <person name="Aerts A."/>
            <person name="Otillar R.P."/>
            <person name="Terry A.Y."/>
            <person name="Boore J.L."/>
            <person name="Simakov O."/>
            <person name="Marletaz F."/>
            <person name="Cho S.-J."/>
            <person name="Edsinger-Gonzales E."/>
            <person name="Havlak P."/>
            <person name="Kuo D.-H."/>
            <person name="Larsson T."/>
            <person name="Lv J."/>
            <person name="Arendt D."/>
            <person name="Savage R."/>
            <person name="Osoegawa K."/>
            <person name="de Jong P."/>
            <person name="Lindberg D.R."/>
            <person name="Seaver E.C."/>
            <person name="Weisblat D.A."/>
            <person name="Putnam N.H."/>
            <person name="Grigoriev I.V."/>
            <person name="Rokhsar D.S."/>
        </authorList>
    </citation>
    <scope>NUCLEOTIDE SEQUENCE</scope>
</reference>
<dbReference type="KEGG" id="hro:HELRODRAFT_164699"/>
<evidence type="ECO:0000256" key="1">
    <source>
        <dbReference type="SAM" id="MobiDB-lite"/>
    </source>
</evidence>
<gene>
    <name evidence="3" type="primary">20200658</name>
    <name evidence="2" type="ORF">HELRODRAFT_164699</name>
</gene>
<dbReference type="EnsemblMetazoa" id="HelroT164699">
    <property type="protein sequence ID" value="HelroP164699"/>
    <property type="gene ID" value="HelroG164699"/>
</dbReference>
<feature type="region of interest" description="Disordered" evidence="1">
    <location>
        <begin position="121"/>
        <end position="142"/>
    </location>
</feature>
<protein>
    <submittedName>
        <fullName evidence="2 3">Uncharacterized protein</fullName>
    </submittedName>
</protein>
<feature type="region of interest" description="Disordered" evidence="1">
    <location>
        <begin position="177"/>
        <end position="212"/>
    </location>
</feature>